<dbReference type="OrthoDB" id="653598at2"/>
<evidence type="ECO:0000256" key="2">
    <source>
        <dbReference type="ARBA" id="ARBA00006275"/>
    </source>
</evidence>
<comment type="caution">
    <text evidence="8">The sequence shown here is derived from an EMBL/GenBank/DDBJ whole genome shotgun (WGS) entry which is preliminary data.</text>
</comment>
<feature type="domain" description="RagB/SusD" evidence="7">
    <location>
        <begin position="9"/>
        <end position="64"/>
    </location>
</feature>
<keyword evidence="5" id="KW-0998">Cell outer membrane</keyword>
<reference evidence="8 9" key="1">
    <citation type="submission" date="2019-08" db="EMBL/GenBank/DDBJ databases">
        <title>Whole genome sequencing of chitin degrading bacteria Chitinophaga pinensis YS16.</title>
        <authorList>
            <person name="Singh R.P."/>
            <person name="Manchanda G."/>
            <person name="Maurya I.K."/>
            <person name="Joshi N.K."/>
            <person name="Srivastava A.K."/>
        </authorList>
    </citation>
    <scope>NUCLEOTIDE SEQUENCE [LARGE SCALE GENOMIC DNA]</scope>
    <source>
        <strain evidence="8 9">YS-16</strain>
    </source>
</reference>
<dbReference type="Pfam" id="PF07980">
    <property type="entry name" value="SusD_RagB"/>
    <property type="match status" value="1"/>
</dbReference>
<gene>
    <name evidence="8" type="ORF">FEF09_22930</name>
</gene>
<keyword evidence="9" id="KW-1185">Reference proteome</keyword>
<evidence type="ECO:0000256" key="1">
    <source>
        <dbReference type="ARBA" id="ARBA00004442"/>
    </source>
</evidence>
<dbReference type="Proteomes" id="UP000318815">
    <property type="component" value="Unassembled WGS sequence"/>
</dbReference>
<dbReference type="InterPro" id="IPR011990">
    <property type="entry name" value="TPR-like_helical_dom_sf"/>
</dbReference>
<proteinExistence type="inferred from homology"/>
<evidence type="ECO:0000259" key="7">
    <source>
        <dbReference type="Pfam" id="PF07980"/>
    </source>
</evidence>
<dbReference type="Gene3D" id="1.25.40.390">
    <property type="match status" value="1"/>
</dbReference>
<evidence type="ECO:0000313" key="8">
    <source>
        <dbReference type="EMBL" id="TWV96839.1"/>
    </source>
</evidence>
<dbReference type="InterPro" id="IPR012944">
    <property type="entry name" value="SusD_RagB_dom"/>
</dbReference>
<accession>A0A5C6LLR1</accession>
<feature type="transmembrane region" description="Helical" evidence="6">
    <location>
        <begin position="78"/>
        <end position="96"/>
    </location>
</feature>
<evidence type="ECO:0000313" key="9">
    <source>
        <dbReference type="Proteomes" id="UP000318815"/>
    </source>
</evidence>
<sequence>MSCKNRRRAGAMKDLNTLLRSRWVTGTYADMTATDGADALLKVLRERRKELIFRGRRWTDLRRLNKDPRFAKTIVRKINGALINCYQVIPVMYFLFRMMKIELSGIEQNVR</sequence>
<protein>
    <submittedName>
        <fullName evidence="8">RagB/SusD family nutrient uptake outer membrane protein</fullName>
    </submittedName>
</protein>
<evidence type="ECO:0000256" key="3">
    <source>
        <dbReference type="ARBA" id="ARBA00022729"/>
    </source>
</evidence>
<dbReference type="SUPFAM" id="SSF48452">
    <property type="entry name" value="TPR-like"/>
    <property type="match status" value="1"/>
</dbReference>
<evidence type="ECO:0000256" key="5">
    <source>
        <dbReference type="ARBA" id="ARBA00023237"/>
    </source>
</evidence>
<organism evidence="8 9">
    <name type="scientific">Chitinophaga pinensis</name>
    <dbReference type="NCBI Taxonomy" id="79329"/>
    <lineage>
        <taxon>Bacteria</taxon>
        <taxon>Pseudomonadati</taxon>
        <taxon>Bacteroidota</taxon>
        <taxon>Chitinophagia</taxon>
        <taxon>Chitinophagales</taxon>
        <taxon>Chitinophagaceae</taxon>
        <taxon>Chitinophaga</taxon>
    </lineage>
</organism>
<dbReference type="GO" id="GO:0009279">
    <property type="term" value="C:cell outer membrane"/>
    <property type="evidence" value="ECO:0007669"/>
    <property type="project" value="UniProtKB-SubCell"/>
</dbReference>
<keyword evidence="3" id="KW-0732">Signal</keyword>
<keyword evidence="6" id="KW-0812">Transmembrane</keyword>
<keyword evidence="6" id="KW-1133">Transmembrane helix</keyword>
<comment type="subcellular location">
    <subcellularLocation>
        <location evidence="1">Cell outer membrane</location>
    </subcellularLocation>
</comment>
<name>A0A5C6LLR1_9BACT</name>
<comment type="similarity">
    <text evidence="2">Belongs to the SusD family.</text>
</comment>
<dbReference type="EMBL" id="VOHS01000032">
    <property type="protein sequence ID" value="TWV96839.1"/>
    <property type="molecule type" value="Genomic_DNA"/>
</dbReference>
<evidence type="ECO:0000256" key="6">
    <source>
        <dbReference type="SAM" id="Phobius"/>
    </source>
</evidence>
<dbReference type="AlphaFoldDB" id="A0A5C6LLR1"/>
<evidence type="ECO:0000256" key="4">
    <source>
        <dbReference type="ARBA" id="ARBA00023136"/>
    </source>
</evidence>
<keyword evidence="4 6" id="KW-0472">Membrane</keyword>